<comment type="similarity">
    <text evidence="1">Belongs to the glycosyltransferase 2 family.</text>
</comment>
<dbReference type="PANTHER" id="PTHR43685:SF5">
    <property type="entry name" value="GLYCOSYLTRANSFERASE EPSE-RELATED"/>
    <property type="match status" value="1"/>
</dbReference>
<dbReference type="EMBL" id="QQBC01000001">
    <property type="protein sequence ID" value="RDI69190.1"/>
    <property type="molecule type" value="Genomic_DNA"/>
</dbReference>
<keyword evidence="3 5" id="KW-0808">Transferase</keyword>
<dbReference type="GO" id="GO:0016757">
    <property type="term" value="F:glycosyltransferase activity"/>
    <property type="evidence" value="ECO:0007669"/>
    <property type="project" value="UniProtKB-KW"/>
</dbReference>
<evidence type="ECO:0000313" key="6">
    <source>
        <dbReference type="Proteomes" id="UP000254869"/>
    </source>
</evidence>
<dbReference type="InterPro" id="IPR029044">
    <property type="entry name" value="Nucleotide-diphossugar_trans"/>
</dbReference>
<dbReference type="STRING" id="1210086.GCA_001613105_00582"/>
<gene>
    <name evidence="5" type="ORF">DFR76_101728</name>
</gene>
<evidence type="ECO:0000256" key="3">
    <source>
        <dbReference type="ARBA" id="ARBA00022679"/>
    </source>
</evidence>
<evidence type="ECO:0000256" key="1">
    <source>
        <dbReference type="ARBA" id="ARBA00006739"/>
    </source>
</evidence>
<dbReference type="Gene3D" id="3.90.550.10">
    <property type="entry name" value="Spore Coat Polysaccharide Biosynthesis Protein SpsA, Chain A"/>
    <property type="match status" value="1"/>
</dbReference>
<feature type="domain" description="Glycosyltransferase 2-like" evidence="4">
    <location>
        <begin position="17"/>
        <end position="138"/>
    </location>
</feature>
<dbReference type="PANTHER" id="PTHR43685">
    <property type="entry name" value="GLYCOSYLTRANSFERASE"/>
    <property type="match status" value="1"/>
</dbReference>
<keyword evidence="2" id="KW-0328">Glycosyltransferase</keyword>
<dbReference type="AlphaFoldDB" id="A0A370IF26"/>
<name>A0A370IF26_9NOCA</name>
<dbReference type="InterPro" id="IPR050834">
    <property type="entry name" value="Glycosyltransf_2"/>
</dbReference>
<dbReference type="InterPro" id="IPR001173">
    <property type="entry name" value="Glyco_trans_2-like"/>
</dbReference>
<sequence length="267" mass="28698">MRRDRPNGKLTGMQVDVVTAVHGGYACYLPAAWRSLCAQTHPDWRWLLQIDGPSAEVLAELESCGAADDPRIYLGGNVTQEGPATTRNVALGRARAPLVQNLDADDELEPTALATLAEALAVHPDAGFAVGPARDLMDSGELVDFPFPFPPGPLPRGALVDAWVTDRDNYRLPVVPAAVMWRRSLLLAAGGWAGLRNMEDTGLLMAGSALAPGAVVDTIVLRYRKHHGQRTKETLEFNGWAGQISLIRRRAATLLAGPGWNAEVALV</sequence>
<organism evidence="5 6">
    <name type="scientific">Nocardia pseudobrasiliensis</name>
    <dbReference type="NCBI Taxonomy" id="45979"/>
    <lineage>
        <taxon>Bacteria</taxon>
        <taxon>Bacillati</taxon>
        <taxon>Actinomycetota</taxon>
        <taxon>Actinomycetes</taxon>
        <taxon>Mycobacteriales</taxon>
        <taxon>Nocardiaceae</taxon>
        <taxon>Nocardia</taxon>
    </lineage>
</organism>
<protein>
    <submittedName>
        <fullName evidence="5">Glycosyl transferase family 2</fullName>
    </submittedName>
</protein>
<evidence type="ECO:0000313" key="5">
    <source>
        <dbReference type="EMBL" id="RDI69190.1"/>
    </source>
</evidence>
<dbReference type="PROSITE" id="PS51257">
    <property type="entry name" value="PROKAR_LIPOPROTEIN"/>
    <property type="match status" value="1"/>
</dbReference>
<comment type="caution">
    <text evidence="5">The sequence shown here is derived from an EMBL/GenBank/DDBJ whole genome shotgun (WGS) entry which is preliminary data.</text>
</comment>
<proteinExistence type="inferred from homology"/>
<accession>A0A370IF26</accession>
<dbReference type="Pfam" id="PF00535">
    <property type="entry name" value="Glycos_transf_2"/>
    <property type="match status" value="1"/>
</dbReference>
<dbReference type="Proteomes" id="UP000254869">
    <property type="component" value="Unassembled WGS sequence"/>
</dbReference>
<keyword evidence="6" id="KW-1185">Reference proteome</keyword>
<dbReference type="CDD" id="cd00761">
    <property type="entry name" value="Glyco_tranf_GTA_type"/>
    <property type="match status" value="1"/>
</dbReference>
<evidence type="ECO:0000259" key="4">
    <source>
        <dbReference type="Pfam" id="PF00535"/>
    </source>
</evidence>
<dbReference type="SUPFAM" id="SSF53448">
    <property type="entry name" value="Nucleotide-diphospho-sugar transferases"/>
    <property type="match status" value="1"/>
</dbReference>
<evidence type="ECO:0000256" key="2">
    <source>
        <dbReference type="ARBA" id="ARBA00022676"/>
    </source>
</evidence>
<reference evidence="5 6" key="1">
    <citation type="submission" date="2018-07" db="EMBL/GenBank/DDBJ databases">
        <title>Genomic Encyclopedia of Type Strains, Phase IV (KMG-IV): sequencing the most valuable type-strain genomes for metagenomic binning, comparative biology and taxonomic classification.</title>
        <authorList>
            <person name="Goeker M."/>
        </authorList>
    </citation>
    <scope>NUCLEOTIDE SEQUENCE [LARGE SCALE GENOMIC DNA]</scope>
    <source>
        <strain evidence="5 6">DSM 44290</strain>
    </source>
</reference>